<dbReference type="AlphaFoldDB" id="A0AAU9I7A1"/>
<dbReference type="Proteomes" id="UP001162131">
    <property type="component" value="Unassembled WGS sequence"/>
</dbReference>
<keyword evidence="1" id="KW-0812">Transmembrane</keyword>
<reference evidence="2" key="1">
    <citation type="submission" date="2021-09" db="EMBL/GenBank/DDBJ databases">
        <authorList>
            <consortium name="AG Swart"/>
            <person name="Singh M."/>
            <person name="Singh A."/>
            <person name="Seah K."/>
            <person name="Emmerich C."/>
        </authorList>
    </citation>
    <scope>NUCLEOTIDE SEQUENCE</scope>
    <source>
        <strain evidence="2">ATCC30299</strain>
    </source>
</reference>
<keyword evidence="3" id="KW-1185">Reference proteome</keyword>
<evidence type="ECO:0000256" key="1">
    <source>
        <dbReference type="SAM" id="Phobius"/>
    </source>
</evidence>
<feature type="transmembrane region" description="Helical" evidence="1">
    <location>
        <begin position="64"/>
        <end position="87"/>
    </location>
</feature>
<dbReference type="EMBL" id="CAJZBQ010000001">
    <property type="protein sequence ID" value="CAG9309840.1"/>
    <property type="molecule type" value="Genomic_DNA"/>
</dbReference>
<gene>
    <name evidence="2" type="ORF">BSTOLATCC_MIC55</name>
</gene>
<proteinExistence type="predicted"/>
<feature type="transmembrane region" description="Helical" evidence="1">
    <location>
        <begin position="12"/>
        <end position="31"/>
    </location>
</feature>
<comment type="caution">
    <text evidence="2">The sequence shown here is derived from an EMBL/GenBank/DDBJ whole genome shotgun (WGS) entry which is preliminary data.</text>
</comment>
<evidence type="ECO:0000313" key="3">
    <source>
        <dbReference type="Proteomes" id="UP001162131"/>
    </source>
</evidence>
<name>A0AAU9I7A1_9CILI</name>
<organism evidence="2 3">
    <name type="scientific">Blepharisma stoltei</name>
    <dbReference type="NCBI Taxonomy" id="1481888"/>
    <lineage>
        <taxon>Eukaryota</taxon>
        <taxon>Sar</taxon>
        <taxon>Alveolata</taxon>
        <taxon>Ciliophora</taxon>
        <taxon>Postciliodesmatophora</taxon>
        <taxon>Heterotrichea</taxon>
        <taxon>Heterotrichida</taxon>
        <taxon>Blepharismidae</taxon>
        <taxon>Blepharisma</taxon>
    </lineage>
</organism>
<feature type="transmembrane region" description="Helical" evidence="1">
    <location>
        <begin position="107"/>
        <end position="127"/>
    </location>
</feature>
<feature type="transmembrane region" description="Helical" evidence="1">
    <location>
        <begin position="156"/>
        <end position="176"/>
    </location>
</feature>
<evidence type="ECO:0000313" key="2">
    <source>
        <dbReference type="EMBL" id="CAG9309840.1"/>
    </source>
</evidence>
<sequence length="197" mass="23044">MQVPDLAEKKLIFFQDYVTMGIIIIDFLQFIGMGPDIRGYDEVSSLLADYATINYSWLTRGETFWIFVYSSLAAVLVWVYFSVYTIFEFRNFDNFLCNFSRNFAEFALPFIGNACFLPIISILLSVFQCDQAIGEDLSQSFVRNDCTVFCWKELHIFWAFLSIFALLIYIPLAIYFRLNWENQNSGINIKSRPCIWC</sequence>
<protein>
    <submittedName>
        <fullName evidence="2">Uncharacterized protein</fullName>
    </submittedName>
</protein>
<keyword evidence="1" id="KW-0472">Membrane</keyword>
<accession>A0AAU9I7A1</accession>
<keyword evidence="1" id="KW-1133">Transmembrane helix</keyword>